<keyword evidence="2 3" id="KW-0732">Signal</keyword>
<dbReference type="PANTHER" id="PTHR47235:SF1">
    <property type="entry name" value="BLR6548 PROTEIN"/>
    <property type="match status" value="1"/>
</dbReference>
<dbReference type="Proteomes" id="UP000469011">
    <property type="component" value="Unassembled WGS sequence"/>
</dbReference>
<feature type="chain" id="PRO_5027034899" evidence="3">
    <location>
        <begin position="21"/>
        <end position="392"/>
    </location>
</feature>
<comment type="caution">
    <text evidence="5">The sequence shown here is derived from an EMBL/GenBank/DDBJ whole genome shotgun (WGS) entry which is preliminary data.</text>
</comment>
<evidence type="ECO:0000256" key="3">
    <source>
        <dbReference type="SAM" id="SignalP"/>
    </source>
</evidence>
<dbReference type="SUPFAM" id="SSF53822">
    <property type="entry name" value="Periplasmic binding protein-like I"/>
    <property type="match status" value="1"/>
</dbReference>
<feature type="domain" description="Leucine-binding protein" evidence="4">
    <location>
        <begin position="34"/>
        <end position="375"/>
    </location>
</feature>
<evidence type="ECO:0000256" key="1">
    <source>
        <dbReference type="ARBA" id="ARBA00010062"/>
    </source>
</evidence>
<dbReference type="EMBL" id="JAAAMG010000007">
    <property type="protein sequence ID" value="NDW04988.1"/>
    <property type="molecule type" value="Genomic_DNA"/>
</dbReference>
<evidence type="ECO:0000256" key="2">
    <source>
        <dbReference type="ARBA" id="ARBA00022729"/>
    </source>
</evidence>
<evidence type="ECO:0000259" key="4">
    <source>
        <dbReference type="Pfam" id="PF13458"/>
    </source>
</evidence>
<dbReference type="Pfam" id="PF13458">
    <property type="entry name" value="Peripla_BP_6"/>
    <property type="match status" value="1"/>
</dbReference>
<organism evidence="5 6">
    <name type="scientific">Jiella pacifica</name>
    <dbReference type="NCBI Taxonomy" id="2696469"/>
    <lineage>
        <taxon>Bacteria</taxon>
        <taxon>Pseudomonadati</taxon>
        <taxon>Pseudomonadota</taxon>
        <taxon>Alphaproteobacteria</taxon>
        <taxon>Hyphomicrobiales</taxon>
        <taxon>Aurantimonadaceae</taxon>
        <taxon>Jiella</taxon>
    </lineage>
</organism>
<dbReference type="AlphaFoldDB" id="A0A6N9T7S1"/>
<gene>
    <name evidence="5" type="ORF">GTK09_11150</name>
</gene>
<proteinExistence type="inferred from homology"/>
<reference evidence="5 6" key="1">
    <citation type="submission" date="2020-01" db="EMBL/GenBank/DDBJ databases">
        <title>Jiella pacifica sp. nov.</title>
        <authorList>
            <person name="Xue Z."/>
            <person name="Zhu S."/>
            <person name="Chen J."/>
            <person name="Yang J."/>
        </authorList>
    </citation>
    <scope>NUCLEOTIDE SEQUENCE [LARGE SCALE GENOMIC DNA]</scope>
    <source>
        <strain evidence="5 6">40Bstr34</strain>
    </source>
</reference>
<dbReference type="RefSeq" id="WP_163463230.1">
    <property type="nucleotide sequence ID" value="NZ_JAAAMG010000007.1"/>
</dbReference>
<dbReference type="InterPro" id="IPR028082">
    <property type="entry name" value="Peripla_BP_I"/>
</dbReference>
<keyword evidence="6" id="KW-1185">Reference proteome</keyword>
<accession>A0A6N9T7S1</accession>
<dbReference type="Gene3D" id="3.40.50.2300">
    <property type="match status" value="2"/>
</dbReference>
<evidence type="ECO:0000313" key="5">
    <source>
        <dbReference type="EMBL" id="NDW04988.1"/>
    </source>
</evidence>
<protein>
    <submittedName>
        <fullName evidence="5">ABC transporter substrate-binding protein</fullName>
    </submittedName>
</protein>
<comment type="similarity">
    <text evidence="1">Belongs to the leucine-binding protein family.</text>
</comment>
<sequence>MRKITALFAMLAFAAAPAFAQDAGWETQGLTDDSITIGVMGPFSGNASSYSKAMVGMMAYYQKINDEGGVHGRKLVAVQEDTACDSAKGLAAAKKLISQDQVFMLQGNSCSGVAVALRPVVEESGIPWIVAQAVSDSISAPLARNIFHGVPTGSANGRAMASFVLSKPDTKNVAIIEHSNDWAHSYSDPAKEYLKEQGITPSLELTMERGQTDATAQVLQLREAKPDFIIAALYEAETAIFLKDLKKYGLGEIPVMGTAGTDLENTLKRTGDFDTVKNYFVIHSYVDNLDGPKMEKWADMIKKYYPDEELSTFSFVSIGSAEALVSALEKIGPDLTRSKLIAALEEVRDFDTGILSDPITWTPEDHQGVKGSAVAGFVDEKPTVLKAWGQPY</sequence>
<name>A0A6N9T7S1_9HYPH</name>
<evidence type="ECO:0000313" key="6">
    <source>
        <dbReference type="Proteomes" id="UP000469011"/>
    </source>
</evidence>
<dbReference type="PANTHER" id="PTHR47235">
    <property type="entry name" value="BLR6548 PROTEIN"/>
    <property type="match status" value="1"/>
</dbReference>
<feature type="signal peptide" evidence="3">
    <location>
        <begin position="1"/>
        <end position="20"/>
    </location>
</feature>
<dbReference type="InterPro" id="IPR028081">
    <property type="entry name" value="Leu-bd"/>
</dbReference>
<dbReference type="CDD" id="cd06343">
    <property type="entry name" value="PBP1_ABC_ligand_binding-like"/>
    <property type="match status" value="1"/>
</dbReference>